<name>A0A0F8YWL1_9ZZZZ</name>
<dbReference type="EMBL" id="LAZR01051135">
    <property type="protein sequence ID" value="KKK85808.1"/>
    <property type="molecule type" value="Genomic_DNA"/>
</dbReference>
<sequence length="90" mass="10899">MKKQIIDLVDEYKGHDSRIRRLENMMNNKELSYYFVSACTDDDNKAEIDAEDWSNKEEKNRFKKFLLGEIEIENKHLKKINENIIKEFKE</sequence>
<dbReference type="AlphaFoldDB" id="A0A0F8YWL1"/>
<proteinExistence type="predicted"/>
<reference evidence="1" key="1">
    <citation type="journal article" date="2015" name="Nature">
        <title>Complex archaea that bridge the gap between prokaryotes and eukaryotes.</title>
        <authorList>
            <person name="Spang A."/>
            <person name="Saw J.H."/>
            <person name="Jorgensen S.L."/>
            <person name="Zaremba-Niedzwiedzka K."/>
            <person name="Martijn J."/>
            <person name="Lind A.E."/>
            <person name="van Eijk R."/>
            <person name="Schleper C."/>
            <person name="Guy L."/>
            <person name="Ettema T.J."/>
        </authorList>
    </citation>
    <scope>NUCLEOTIDE SEQUENCE</scope>
</reference>
<protein>
    <submittedName>
        <fullName evidence="1">Uncharacterized protein</fullName>
    </submittedName>
</protein>
<accession>A0A0F8YWL1</accession>
<evidence type="ECO:0000313" key="1">
    <source>
        <dbReference type="EMBL" id="KKK85808.1"/>
    </source>
</evidence>
<gene>
    <name evidence="1" type="ORF">LCGC14_2769550</name>
</gene>
<comment type="caution">
    <text evidence="1">The sequence shown here is derived from an EMBL/GenBank/DDBJ whole genome shotgun (WGS) entry which is preliminary data.</text>
</comment>
<organism evidence="1">
    <name type="scientific">marine sediment metagenome</name>
    <dbReference type="NCBI Taxonomy" id="412755"/>
    <lineage>
        <taxon>unclassified sequences</taxon>
        <taxon>metagenomes</taxon>
        <taxon>ecological metagenomes</taxon>
    </lineage>
</organism>